<proteinExistence type="predicted"/>
<protein>
    <submittedName>
        <fullName evidence="10">Uncharacterized protein</fullName>
    </submittedName>
</protein>
<dbReference type="Proteomes" id="UP000002258">
    <property type="component" value="Chromosome 6"/>
</dbReference>
<dbReference type="Pfam" id="PF05131">
    <property type="entry name" value="Pep3_Vps18"/>
    <property type="match status" value="1"/>
</dbReference>
<comment type="subcellular location">
    <subcellularLocation>
        <location evidence="5">Endomembrane system</location>
        <topology evidence="5">Peripheral membrane protein</topology>
        <orientation evidence="5">Cytoplasmic side</orientation>
    </subcellularLocation>
</comment>
<dbReference type="PANTHER" id="PTHR23323">
    <property type="entry name" value="VACUOLAR PROTEIN SORTING-ASSOCIATED PROTEIN"/>
    <property type="match status" value="1"/>
</dbReference>
<dbReference type="SUPFAM" id="SSF50969">
    <property type="entry name" value="YVTN repeat-like/Quinoprotein amine dehydrogenase"/>
    <property type="match status" value="1"/>
</dbReference>
<dbReference type="GO" id="GO:0008270">
    <property type="term" value="F:zinc ion binding"/>
    <property type="evidence" value="ECO:0007669"/>
    <property type="project" value="UniProtKB-KW"/>
</dbReference>
<dbReference type="SUPFAM" id="SSF57850">
    <property type="entry name" value="RING/U-box"/>
    <property type="match status" value="1"/>
</dbReference>
<dbReference type="EMBL" id="CP000500">
    <property type="protein sequence ID" value="ABN67502.2"/>
    <property type="molecule type" value="Genomic_DNA"/>
</dbReference>
<dbReference type="GO" id="GO:0048284">
    <property type="term" value="P:organelle fusion"/>
    <property type="evidence" value="ECO:0007669"/>
    <property type="project" value="TreeGrafter"/>
</dbReference>
<evidence type="ECO:0000256" key="3">
    <source>
        <dbReference type="ARBA" id="ARBA00022833"/>
    </source>
</evidence>
<evidence type="ECO:0000259" key="8">
    <source>
        <dbReference type="Pfam" id="PF05131"/>
    </source>
</evidence>
<dbReference type="GO" id="GO:0030674">
    <property type="term" value="F:protein-macromolecule adaptor activity"/>
    <property type="evidence" value="ECO:0007669"/>
    <property type="project" value="TreeGrafter"/>
</dbReference>
<feature type="region of interest" description="Disordered" evidence="7">
    <location>
        <begin position="1"/>
        <end position="33"/>
    </location>
</feature>
<dbReference type="GO" id="GO:0007033">
    <property type="term" value="P:vacuole organization"/>
    <property type="evidence" value="ECO:0007669"/>
    <property type="project" value="TreeGrafter"/>
</dbReference>
<evidence type="ECO:0000256" key="6">
    <source>
        <dbReference type="SAM" id="Coils"/>
    </source>
</evidence>
<dbReference type="HOGENOM" id="CLU_003488_0_0_1"/>
<dbReference type="InterPro" id="IPR058919">
    <property type="entry name" value="Pep3/Vps18_RING_C"/>
</dbReference>
<feature type="domain" description="Pep3/Vps18 RING C-terminal" evidence="9">
    <location>
        <begin position="1058"/>
        <end position="1138"/>
    </location>
</feature>
<accession>A3LXP9</accession>
<dbReference type="AlphaFoldDB" id="A3LXP9"/>
<evidence type="ECO:0000256" key="5">
    <source>
        <dbReference type="ARBA" id="ARBA00029433"/>
    </source>
</evidence>
<dbReference type="OrthoDB" id="1845386at2759"/>
<keyword evidence="11" id="KW-1185">Reference proteome</keyword>
<dbReference type="GO" id="GO:0005768">
    <property type="term" value="C:endosome"/>
    <property type="evidence" value="ECO:0007669"/>
    <property type="project" value="TreeGrafter"/>
</dbReference>
<evidence type="ECO:0000313" key="10">
    <source>
        <dbReference type="EMBL" id="ABN67502.2"/>
    </source>
</evidence>
<evidence type="ECO:0000256" key="1">
    <source>
        <dbReference type="ARBA" id="ARBA00022723"/>
    </source>
</evidence>
<dbReference type="InterPro" id="IPR007810">
    <property type="entry name" value="Pep3/Vps18_beta-prop"/>
</dbReference>
<evidence type="ECO:0000259" key="9">
    <source>
        <dbReference type="Pfam" id="PF26148"/>
    </source>
</evidence>
<dbReference type="GO" id="GO:0006904">
    <property type="term" value="P:vesicle docking involved in exocytosis"/>
    <property type="evidence" value="ECO:0007669"/>
    <property type="project" value="TreeGrafter"/>
</dbReference>
<dbReference type="GO" id="GO:0007032">
    <property type="term" value="P:endosome organization"/>
    <property type="evidence" value="ECO:0007669"/>
    <property type="project" value="TreeGrafter"/>
</dbReference>
<gene>
    <name evidence="10" type="ORF">PICST_32889</name>
</gene>
<keyword evidence="6" id="KW-0175">Coiled coil</keyword>
<keyword evidence="4" id="KW-0472">Membrane</keyword>
<dbReference type="eggNOG" id="KOG2034">
    <property type="taxonomic scope" value="Eukaryota"/>
</dbReference>
<dbReference type="PANTHER" id="PTHR23323:SF26">
    <property type="entry name" value="VACUOLAR PROTEIN SORTING-ASSOCIATED PROTEIN 18 HOMOLOG"/>
    <property type="match status" value="1"/>
</dbReference>
<dbReference type="FunCoup" id="A3LXP9">
    <property type="interactions" value="885"/>
</dbReference>
<dbReference type="GeneID" id="4840067"/>
<keyword evidence="1" id="KW-0479">Metal-binding</keyword>
<dbReference type="STRING" id="322104.A3LXP9"/>
<dbReference type="InParanoid" id="A3LXP9"/>
<dbReference type="InterPro" id="IPR011044">
    <property type="entry name" value="Quino_amine_DH_bsu"/>
</dbReference>
<keyword evidence="3" id="KW-0862">Zinc</keyword>
<organism evidence="10 11">
    <name type="scientific">Scheffersomyces stipitis (strain ATCC 58785 / CBS 6054 / NBRC 10063 / NRRL Y-11545)</name>
    <name type="common">Yeast</name>
    <name type="synonym">Pichia stipitis</name>
    <dbReference type="NCBI Taxonomy" id="322104"/>
    <lineage>
        <taxon>Eukaryota</taxon>
        <taxon>Fungi</taxon>
        <taxon>Dikarya</taxon>
        <taxon>Ascomycota</taxon>
        <taxon>Saccharomycotina</taxon>
        <taxon>Pichiomycetes</taxon>
        <taxon>Debaryomycetaceae</taxon>
        <taxon>Scheffersomyces</taxon>
    </lineage>
</organism>
<evidence type="ECO:0000256" key="4">
    <source>
        <dbReference type="ARBA" id="ARBA00023136"/>
    </source>
</evidence>
<dbReference type="Pfam" id="PF26148">
    <property type="entry name" value="VPS18_RING_C"/>
    <property type="match status" value="1"/>
</dbReference>
<keyword evidence="2" id="KW-0863">Zinc-finger</keyword>
<dbReference type="OMA" id="KFFVFPC"/>
<reference evidence="10 11" key="1">
    <citation type="journal article" date="2007" name="Nat. Biotechnol.">
        <title>Genome sequence of the lignocellulose-bioconverting and xylose-fermenting yeast Pichia stipitis.</title>
        <authorList>
            <person name="Jeffries T.W."/>
            <person name="Grigoriev I.V."/>
            <person name="Grimwood J."/>
            <person name="Laplaza J.M."/>
            <person name="Aerts A."/>
            <person name="Salamov A."/>
            <person name="Schmutz J."/>
            <person name="Lindquist E."/>
            <person name="Dehal P."/>
            <person name="Shapiro H."/>
            <person name="Jin Y.S."/>
            <person name="Passoth V."/>
            <person name="Richardson P.M."/>
        </authorList>
    </citation>
    <scope>NUCLEOTIDE SEQUENCE [LARGE SCALE GENOMIC DNA]</scope>
    <source>
        <strain evidence="11">ATCC 58785 / CBS 6054 / NBRC 10063 / NRRL Y-11545</strain>
    </source>
</reference>
<feature type="compositionally biased region" description="Low complexity" evidence="7">
    <location>
        <begin position="11"/>
        <end position="30"/>
    </location>
</feature>
<evidence type="ECO:0000256" key="7">
    <source>
        <dbReference type="SAM" id="MobiDB-lite"/>
    </source>
</evidence>
<dbReference type="GO" id="GO:0030897">
    <property type="term" value="C:HOPS complex"/>
    <property type="evidence" value="ECO:0007669"/>
    <property type="project" value="TreeGrafter"/>
</dbReference>
<dbReference type="KEGG" id="pic:PICST_32889"/>
<sequence length="1161" mass="133036">MNSNGRDTSTSTYSGSERSNNSSTNNYSSTLADATLGDNEHPTFAVEQVQLGFELDNALIQLCVQNNIMFLILQTHVLRIDLDNPSTVGRYSVPSMSSAVGSTITNAWLHPSGNHFIIQTNGVNYYYLNESYSKFKALPKFKNLNISQIAFPHDQSTASDKSTGDFLIGTNEGHIYLAQLKPHDPETQDSKRDEKYIKLVFKYQHAEVPVLSGLTFTNNNSQINAFLNNNLYVWDCFDTSYSELTKVFKTNPKVVSFQSDLTGKSTPIFASNGHSYVYIFSKSNEILTNDEEILLSQAEKLDTSKINENISLSSNSIIVTPHHLVTFNDAHDKLISFNKLSLSNASSPPVELNLKSFCNPGEYLFGITADFKNNTYWIFSNNSIYELIIRNEAVSVWYNYYKMGKFEEALKCLEENNNNGSNSSDLYKIDLILIKQGYNYLQRGGFGLDYAGDGEEKNSENDFHNDLIELQIKGVRILANSSEPFEKVCLMLLNLQDHLKIETTSKQQLPTSSLDISTLSIVSQKLLLEYLLEKFRIARDLEKNKIRMVVLSSWIVELMLRMINKLETDVSIKTASPVLGLANGGLKHNSLFQSHKKNFATGLNNSFQEFLTTNYKYLDRGTIYQIMKISHCPDKLIYYAELIEDYEFILQYYLDISDFSNSLRIMTKIYTSSSDESKEIIYRASTVMLANDPMQTIETWLKFNEDINHERLLPAILTYNKNNESIPIYENYSLQFLSKIVYEKSIRSEQINNHYLSLLITYPENDKTSKKQATKQILKLLNFLSQEATKKRPTYNANFILRLCLTYKQFQPAVWILINDMNLYDIALSLALDNDLTDLGEYVLRAYDNSLSKKERISIESSDRSYGSDEYEKEEDINFIGKVRLEEESYNTRKKLWLMFAKYLVQLVCEGKMPNIHFDDEVDVEESKSVNSQAEVKKTVQDVTNDLVESITNEKKDKTVPDVDSKQLNKVLKYIISLSNSGHSSGVIGLKDLLPLFPESIMINNFKEEIVKSLNQYNNKINQLTLEMKESLNISSNLKSQIRDSNKISEKAKIYSIIEPGESCQICKKLLINKNFIYFPNCHHGHHKDCLIRAYIKSKGNYRFKKIFLHFKKNPSAVNKRELDDMITRECLLCNDGNILVVDNSLIDSDRDQSELIEWEL</sequence>
<evidence type="ECO:0000313" key="11">
    <source>
        <dbReference type="Proteomes" id="UP000002258"/>
    </source>
</evidence>
<dbReference type="RefSeq" id="XP_001385531.2">
    <property type="nucleotide sequence ID" value="XM_001385494.1"/>
</dbReference>
<name>A3LXP9_PICST</name>
<feature type="domain" description="Pep3/Vps18 beta-propeller" evidence="8">
    <location>
        <begin position="42"/>
        <end position="389"/>
    </location>
</feature>
<evidence type="ECO:0000256" key="2">
    <source>
        <dbReference type="ARBA" id="ARBA00022771"/>
    </source>
</evidence>
<feature type="compositionally biased region" description="Polar residues" evidence="7">
    <location>
        <begin position="1"/>
        <end position="10"/>
    </location>
</feature>
<feature type="coiled-coil region" evidence="6">
    <location>
        <begin position="1007"/>
        <end position="1034"/>
    </location>
</feature>